<keyword evidence="4" id="KW-1185">Reference proteome</keyword>
<evidence type="ECO:0000259" key="2">
    <source>
        <dbReference type="PROSITE" id="PS50177"/>
    </source>
</evidence>
<sequence length="274" mass="29907">MRPPSPPPSPRERHSSMDMSDSTIQSSPRLAYPDPISPERPISYPGNSTEQSYGIPSQTPSSIPHDNQASIPVMPNTTNSSPMSSLPLPQELLPSAQGPAAPAKLSQPPTNDEALTTPTQQTSALPSASERGLAFLEQYMQAFDNDRDALVDAYTPNATLSFTEDDSLSTVGHQHRNMTNIGPDAIVKTLKTIETDVHHSSAITYTITALDDMNVGGLLLTCQGSLLPNYRAPDQERRLVFNRIFVLMQNQGASSNTWLLQIVSDTLNLTRQRR</sequence>
<feature type="region of interest" description="Disordered" evidence="1">
    <location>
        <begin position="1"/>
        <end position="128"/>
    </location>
</feature>
<dbReference type="PROSITE" id="PS50177">
    <property type="entry name" value="NTF2_DOMAIN"/>
    <property type="match status" value="1"/>
</dbReference>
<feature type="compositionally biased region" description="Polar residues" evidence="1">
    <location>
        <begin position="107"/>
        <end position="126"/>
    </location>
</feature>
<dbReference type="InterPro" id="IPR018222">
    <property type="entry name" value="Nuclear_transport_factor_2_euk"/>
</dbReference>
<evidence type="ECO:0000256" key="1">
    <source>
        <dbReference type="SAM" id="MobiDB-lite"/>
    </source>
</evidence>
<accession>A0A0C9VH97</accession>
<protein>
    <recommendedName>
        <fullName evidence="2">NTF2 domain-containing protein</fullName>
    </recommendedName>
</protein>
<evidence type="ECO:0000313" key="4">
    <source>
        <dbReference type="Proteomes" id="UP000054279"/>
    </source>
</evidence>
<dbReference type="Gene3D" id="3.10.450.50">
    <property type="match status" value="1"/>
</dbReference>
<dbReference type="AlphaFoldDB" id="A0A0C9VH97"/>
<feature type="compositionally biased region" description="Low complexity" evidence="1">
    <location>
        <begin position="80"/>
        <end position="95"/>
    </location>
</feature>
<gene>
    <name evidence="3" type="ORF">M422DRAFT_34100</name>
</gene>
<dbReference type="HOGENOM" id="CLU_1016233_0_0_1"/>
<evidence type="ECO:0000313" key="3">
    <source>
        <dbReference type="EMBL" id="KIJ36731.1"/>
    </source>
</evidence>
<name>A0A0C9VH97_SPHS4</name>
<feature type="compositionally biased region" description="Polar residues" evidence="1">
    <location>
        <begin position="17"/>
        <end position="28"/>
    </location>
</feature>
<proteinExistence type="predicted"/>
<dbReference type="InterPro" id="IPR002075">
    <property type="entry name" value="NTF2_dom"/>
</dbReference>
<dbReference type="Pfam" id="PF02136">
    <property type="entry name" value="NTF2"/>
    <property type="match status" value="1"/>
</dbReference>
<reference evidence="3 4" key="1">
    <citation type="submission" date="2014-06" db="EMBL/GenBank/DDBJ databases">
        <title>Evolutionary Origins and Diversification of the Mycorrhizal Mutualists.</title>
        <authorList>
            <consortium name="DOE Joint Genome Institute"/>
            <consortium name="Mycorrhizal Genomics Consortium"/>
            <person name="Kohler A."/>
            <person name="Kuo A."/>
            <person name="Nagy L.G."/>
            <person name="Floudas D."/>
            <person name="Copeland A."/>
            <person name="Barry K.W."/>
            <person name="Cichocki N."/>
            <person name="Veneault-Fourrey C."/>
            <person name="LaButti K."/>
            <person name="Lindquist E.A."/>
            <person name="Lipzen A."/>
            <person name="Lundell T."/>
            <person name="Morin E."/>
            <person name="Murat C."/>
            <person name="Riley R."/>
            <person name="Ohm R."/>
            <person name="Sun H."/>
            <person name="Tunlid A."/>
            <person name="Henrissat B."/>
            <person name="Grigoriev I.V."/>
            <person name="Hibbett D.S."/>
            <person name="Martin F."/>
        </authorList>
    </citation>
    <scope>NUCLEOTIDE SEQUENCE [LARGE SCALE GENOMIC DNA]</scope>
    <source>
        <strain evidence="3 4">SS14</strain>
    </source>
</reference>
<feature type="domain" description="NTF2" evidence="2">
    <location>
        <begin position="131"/>
        <end position="269"/>
    </location>
</feature>
<organism evidence="3 4">
    <name type="scientific">Sphaerobolus stellatus (strain SS14)</name>
    <dbReference type="NCBI Taxonomy" id="990650"/>
    <lineage>
        <taxon>Eukaryota</taxon>
        <taxon>Fungi</taxon>
        <taxon>Dikarya</taxon>
        <taxon>Basidiomycota</taxon>
        <taxon>Agaricomycotina</taxon>
        <taxon>Agaricomycetes</taxon>
        <taxon>Phallomycetidae</taxon>
        <taxon>Geastrales</taxon>
        <taxon>Sphaerobolaceae</taxon>
        <taxon>Sphaerobolus</taxon>
    </lineage>
</organism>
<dbReference type="Proteomes" id="UP000054279">
    <property type="component" value="Unassembled WGS sequence"/>
</dbReference>
<dbReference type="InterPro" id="IPR032710">
    <property type="entry name" value="NTF2-like_dom_sf"/>
</dbReference>
<dbReference type="OrthoDB" id="3265156at2759"/>
<dbReference type="SUPFAM" id="SSF54427">
    <property type="entry name" value="NTF2-like"/>
    <property type="match status" value="1"/>
</dbReference>
<dbReference type="EMBL" id="KN837175">
    <property type="protein sequence ID" value="KIJ36731.1"/>
    <property type="molecule type" value="Genomic_DNA"/>
</dbReference>
<feature type="compositionally biased region" description="Polar residues" evidence="1">
    <location>
        <begin position="45"/>
        <end position="79"/>
    </location>
</feature>